<dbReference type="GO" id="GO:0008270">
    <property type="term" value="F:zinc ion binding"/>
    <property type="evidence" value="ECO:0007669"/>
    <property type="project" value="InterPro"/>
</dbReference>
<reference evidence="5" key="3">
    <citation type="submission" date="2025-08" db="UniProtKB">
        <authorList>
            <consortium name="RefSeq"/>
        </authorList>
    </citation>
    <scope>IDENTIFICATION</scope>
    <source>
        <strain evidence="5">NI907</strain>
    </source>
</reference>
<dbReference type="GeneID" id="41955810"/>
<sequence>MVYCGPPSKGCASCRERKVRCDQKEPSCGQCEKRNVSCPGYRNMQDLMFRDESSHVIKKAKARARKKDTGATVDIPLRPDWDSKPSSSGTNLAAQKPSARKKRSSPLTPETHLSTWSSTSPSSRSDSSSSSDESKHDNDQSLINVPRTTATTRPRSPVLSLLYALSPTQHEKGTAFFFSRYVAIDKYACHQRFDFIYDIWTPGTLAPEHNVDSVMASITAVGLVGLSNLTSSPEVLENARKSYISALRLINNALRAPTEAIKDTTMLSILILGLFELIADSDARNIKPWQEHVNGAAALAKLRGVSQFQTRAGSKMFNMLCQMLMVSCIQQGIPMPQPLLDLRAELATKINSPKSSIEVSMPIFRVLQFRSEVQSGRLPTPEAIIDRLIEMDNEFKQVTARLPASWVPRVFKLSRPHRGVFGGIYNVYPSMDKAAIWNGIWSCRMLITETILTEIHSRFKDVEPSEVPPNYVRAFRESRTELSEMCVSIVATVPQHAGLIGTPDSTGLYDMTTGIPTMEIPAHSSGSAAASTDGDGEDFWKSGYNTGYEFGDFAERTVKPVPDDSGPTLLDPVRAIADHMEEAHRLMLLVSAGNNIVWPLYHVGMSSVCPPAMKAYCIERLDAVYKESGLRQASAIATIIANREVIPRWLELSFADIDA</sequence>
<reference evidence="5" key="2">
    <citation type="submission" date="2019-10" db="EMBL/GenBank/DDBJ databases">
        <authorList>
            <consortium name="NCBI Genome Project"/>
        </authorList>
    </citation>
    <scope>NUCLEOTIDE SEQUENCE</scope>
    <source>
        <strain evidence="5">NI907</strain>
    </source>
</reference>
<protein>
    <recommendedName>
        <fullName evidence="3">Zn(2)-C6 fungal-type domain-containing protein</fullName>
    </recommendedName>
</protein>
<evidence type="ECO:0000259" key="3">
    <source>
        <dbReference type="PROSITE" id="PS50048"/>
    </source>
</evidence>
<feature type="compositionally biased region" description="Polar residues" evidence="2">
    <location>
        <begin position="84"/>
        <end position="93"/>
    </location>
</feature>
<dbReference type="InterPro" id="IPR053175">
    <property type="entry name" value="DHMBA_Reg_Transcription_Factor"/>
</dbReference>
<dbReference type="InterPro" id="IPR001138">
    <property type="entry name" value="Zn2Cys6_DnaBD"/>
</dbReference>
<organism evidence="4 5">
    <name type="scientific">Pyricularia grisea</name>
    <name type="common">Crabgrass-specific blast fungus</name>
    <name type="synonym">Magnaporthe grisea</name>
    <dbReference type="NCBI Taxonomy" id="148305"/>
    <lineage>
        <taxon>Eukaryota</taxon>
        <taxon>Fungi</taxon>
        <taxon>Dikarya</taxon>
        <taxon>Ascomycota</taxon>
        <taxon>Pezizomycotina</taxon>
        <taxon>Sordariomycetes</taxon>
        <taxon>Sordariomycetidae</taxon>
        <taxon>Magnaporthales</taxon>
        <taxon>Pyriculariaceae</taxon>
        <taxon>Pyricularia</taxon>
    </lineage>
</organism>
<dbReference type="Gene3D" id="4.10.240.10">
    <property type="entry name" value="Zn(2)-C6 fungal-type DNA-binding domain"/>
    <property type="match status" value="1"/>
</dbReference>
<feature type="region of interest" description="Disordered" evidence="2">
    <location>
        <begin position="61"/>
        <end position="151"/>
    </location>
</feature>
<dbReference type="InterPro" id="IPR036864">
    <property type="entry name" value="Zn2-C6_fun-type_DNA-bd_sf"/>
</dbReference>
<dbReference type="SUPFAM" id="SSF57701">
    <property type="entry name" value="Zn2/Cys6 DNA-binding domain"/>
    <property type="match status" value="1"/>
</dbReference>
<evidence type="ECO:0000256" key="2">
    <source>
        <dbReference type="SAM" id="MobiDB-lite"/>
    </source>
</evidence>
<evidence type="ECO:0000313" key="4">
    <source>
        <dbReference type="Proteomes" id="UP000515153"/>
    </source>
</evidence>
<dbReference type="InterPro" id="IPR021858">
    <property type="entry name" value="Fun_TF"/>
</dbReference>
<dbReference type="AlphaFoldDB" id="A0A6P8BJL3"/>
<reference evidence="5" key="1">
    <citation type="journal article" date="2019" name="Mol. Biol. Evol.">
        <title>Blast fungal genomes show frequent chromosomal changes, gene gains and losses, and effector gene turnover.</title>
        <authorList>
            <person name="Gomez Luciano L.B."/>
            <person name="Jason Tsai I."/>
            <person name="Chuma I."/>
            <person name="Tosa Y."/>
            <person name="Chen Y.H."/>
            <person name="Li J.Y."/>
            <person name="Li M.Y."/>
            <person name="Jade Lu M.Y."/>
            <person name="Nakayashiki H."/>
            <person name="Li W.H."/>
        </authorList>
    </citation>
    <scope>NUCLEOTIDE SEQUENCE</scope>
    <source>
        <strain evidence="5">NI907</strain>
    </source>
</reference>
<evidence type="ECO:0000313" key="5">
    <source>
        <dbReference type="RefSeq" id="XP_030987302.1"/>
    </source>
</evidence>
<dbReference type="CDD" id="cd00067">
    <property type="entry name" value="GAL4"/>
    <property type="match status" value="1"/>
</dbReference>
<dbReference type="Proteomes" id="UP000515153">
    <property type="component" value="Unplaced"/>
</dbReference>
<accession>A0A6P8BJL3</accession>
<feature type="compositionally biased region" description="Low complexity" evidence="2">
    <location>
        <begin position="114"/>
        <end position="131"/>
    </location>
</feature>
<dbReference type="KEGG" id="pgri:PgNI_00819"/>
<proteinExistence type="predicted"/>
<dbReference type="PROSITE" id="PS50048">
    <property type="entry name" value="ZN2_CY6_FUNGAL_2"/>
    <property type="match status" value="1"/>
</dbReference>
<dbReference type="GO" id="GO:0000981">
    <property type="term" value="F:DNA-binding transcription factor activity, RNA polymerase II-specific"/>
    <property type="evidence" value="ECO:0007669"/>
    <property type="project" value="InterPro"/>
</dbReference>
<dbReference type="PROSITE" id="PS00463">
    <property type="entry name" value="ZN2_CY6_FUNGAL_1"/>
    <property type="match status" value="1"/>
</dbReference>
<dbReference type="SMART" id="SM00066">
    <property type="entry name" value="GAL4"/>
    <property type="match status" value="1"/>
</dbReference>
<dbReference type="PANTHER" id="PTHR38791:SF5">
    <property type="entry name" value="TRANSCRIPTION FACTOR DBAG-RELATED"/>
    <property type="match status" value="1"/>
</dbReference>
<feature type="domain" description="Zn(2)-C6 fungal-type" evidence="3">
    <location>
        <begin position="10"/>
        <end position="38"/>
    </location>
</feature>
<dbReference type="Pfam" id="PF00172">
    <property type="entry name" value="Zn_clus"/>
    <property type="match status" value="1"/>
</dbReference>
<dbReference type="Pfam" id="PF11951">
    <property type="entry name" value="Fungal_trans_2"/>
    <property type="match status" value="1"/>
</dbReference>
<evidence type="ECO:0000256" key="1">
    <source>
        <dbReference type="ARBA" id="ARBA00023242"/>
    </source>
</evidence>
<keyword evidence="4" id="KW-1185">Reference proteome</keyword>
<keyword evidence="1" id="KW-0539">Nucleus</keyword>
<dbReference type="PANTHER" id="PTHR38791">
    <property type="entry name" value="ZN(II)2CYS6 TRANSCRIPTION FACTOR (EUROFUNG)-RELATED-RELATED"/>
    <property type="match status" value="1"/>
</dbReference>
<dbReference type="RefSeq" id="XP_030987302.1">
    <property type="nucleotide sequence ID" value="XM_031120896.1"/>
</dbReference>
<gene>
    <name evidence="5" type="ORF">PgNI_00819</name>
</gene>
<dbReference type="OrthoDB" id="5429770at2759"/>
<name>A0A6P8BJL3_PYRGI</name>